<organism evidence="2">
    <name type="scientific">Drosophila grimshawi</name>
    <name type="common">Hawaiian fruit fly</name>
    <name type="synonym">Idiomyia grimshawi</name>
    <dbReference type="NCBI Taxonomy" id="7222"/>
    <lineage>
        <taxon>Eukaryota</taxon>
        <taxon>Metazoa</taxon>
        <taxon>Ecdysozoa</taxon>
        <taxon>Arthropoda</taxon>
        <taxon>Hexapoda</taxon>
        <taxon>Insecta</taxon>
        <taxon>Pterygota</taxon>
        <taxon>Neoptera</taxon>
        <taxon>Endopterygota</taxon>
        <taxon>Diptera</taxon>
        <taxon>Brachycera</taxon>
        <taxon>Muscomorpha</taxon>
        <taxon>Ephydroidea</taxon>
        <taxon>Drosophilidae</taxon>
        <taxon>Drosophila</taxon>
        <taxon>Hawaiian Drosophila</taxon>
    </lineage>
</organism>
<sequence>MKSSTRIEKTKSDCALWDLRVNYHPEPALCIDQHSEERINYELTPDGALLRANSLETHRLTLAAKPDAGSLVRSELRLQHVALGEEEEPQQLEQPTLQAAIDSLLEWYRVFDLEADVDSVISELKGQTVSKWI</sequence>
<reference evidence="1 2" key="1">
    <citation type="journal article" date="2007" name="Nature">
        <title>Evolution of genes and genomes on the Drosophila phylogeny.</title>
        <authorList>
            <consortium name="Drosophila 12 Genomes Consortium"/>
            <person name="Clark A.G."/>
            <person name="Eisen M.B."/>
            <person name="Smith D.R."/>
            <person name="Bergman C.M."/>
            <person name="Oliver B."/>
            <person name="Markow T.A."/>
            <person name="Kaufman T.C."/>
            <person name="Kellis M."/>
            <person name="Gelbart W."/>
            <person name="Iyer V.N."/>
            <person name="Pollard D.A."/>
            <person name="Sackton T.B."/>
            <person name="Larracuente A.M."/>
            <person name="Singh N.D."/>
            <person name="Abad J.P."/>
            <person name="Abt D.N."/>
            <person name="Adryan B."/>
            <person name="Aguade M."/>
            <person name="Akashi H."/>
            <person name="Anderson W.W."/>
            <person name="Aquadro C.F."/>
            <person name="Ardell D.H."/>
            <person name="Arguello R."/>
            <person name="Artieri C.G."/>
            <person name="Barbash D.A."/>
            <person name="Barker D."/>
            <person name="Barsanti P."/>
            <person name="Batterham P."/>
            <person name="Batzoglou S."/>
            <person name="Begun D."/>
            <person name="Bhutkar A."/>
            <person name="Blanco E."/>
            <person name="Bosak S.A."/>
            <person name="Bradley R.K."/>
            <person name="Brand A.D."/>
            <person name="Brent M.R."/>
            <person name="Brooks A.N."/>
            <person name="Brown R.H."/>
            <person name="Butlin R.K."/>
            <person name="Caggese C."/>
            <person name="Calvi B.R."/>
            <person name="Bernardo de Carvalho A."/>
            <person name="Caspi A."/>
            <person name="Castrezana S."/>
            <person name="Celniker S.E."/>
            <person name="Chang J.L."/>
            <person name="Chapple C."/>
            <person name="Chatterji S."/>
            <person name="Chinwalla A."/>
            <person name="Civetta A."/>
            <person name="Clifton S.W."/>
            <person name="Comeron J.M."/>
            <person name="Costello J.C."/>
            <person name="Coyne J.A."/>
            <person name="Daub J."/>
            <person name="David R.G."/>
            <person name="Delcher A.L."/>
            <person name="Delehaunty K."/>
            <person name="Do C.B."/>
            <person name="Ebling H."/>
            <person name="Edwards K."/>
            <person name="Eickbush T."/>
            <person name="Evans J.D."/>
            <person name="Filipski A."/>
            <person name="Findeiss S."/>
            <person name="Freyhult E."/>
            <person name="Fulton L."/>
            <person name="Fulton R."/>
            <person name="Garcia A.C."/>
            <person name="Gardiner A."/>
            <person name="Garfield D.A."/>
            <person name="Garvin B.E."/>
            <person name="Gibson G."/>
            <person name="Gilbert D."/>
            <person name="Gnerre S."/>
            <person name="Godfrey J."/>
            <person name="Good R."/>
            <person name="Gotea V."/>
            <person name="Gravely B."/>
            <person name="Greenberg A.J."/>
            <person name="Griffiths-Jones S."/>
            <person name="Gross S."/>
            <person name="Guigo R."/>
            <person name="Gustafson E.A."/>
            <person name="Haerty W."/>
            <person name="Hahn M.W."/>
            <person name="Halligan D.L."/>
            <person name="Halpern A.L."/>
            <person name="Halter G.M."/>
            <person name="Han M.V."/>
            <person name="Heger A."/>
            <person name="Hillier L."/>
            <person name="Hinrichs A.S."/>
            <person name="Holmes I."/>
            <person name="Hoskins R.A."/>
            <person name="Hubisz M.J."/>
            <person name="Hultmark D."/>
            <person name="Huntley M.A."/>
            <person name="Jaffe D.B."/>
            <person name="Jagadeeshan S."/>
            <person name="Jeck W.R."/>
            <person name="Johnson J."/>
            <person name="Jones C.D."/>
            <person name="Jordan W.C."/>
            <person name="Karpen G.H."/>
            <person name="Kataoka E."/>
            <person name="Keightley P.D."/>
            <person name="Kheradpour P."/>
            <person name="Kirkness E.F."/>
            <person name="Koerich L.B."/>
            <person name="Kristiansen K."/>
            <person name="Kudrna D."/>
            <person name="Kulathinal R.J."/>
            <person name="Kumar S."/>
            <person name="Kwok R."/>
            <person name="Lander E."/>
            <person name="Langley C.H."/>
            <person name="Lapoint R."/>
            <person name="Lazzaro B.P."/>
            <person name="Lee S.J."/>
            <person name="Levesque L."/>
            <person name="Li R."/>
            <person name="Lin C.F."/>
            <person name="Lin M.F."/>
            <person name="Lindblad-Toh K."/>
            <person name="Llopart A."/>
            <person name="Long M."/>
            <person name="Low L."/>
            <person name="Lozovsky E."/>
            <person name="Lu J."/>
            <person name="Luo M."/>
            <person name="Machado C.A."/>
            <person name="Makalowski W."/>
            <person name="Marzo M."/>
            <person name="Matsuda M."/>
            <person name="Matzkin L."/>
            <person name="McAllister B."/>
            <person name="McBride C.S."/>
            <person name="McKernan B."/>
            <person name="McKernan K."/>
            <person name="Mendez-Lago M."/>
            <person name="Minx P."/>
            <person name="Mollenhauer M.U."/>
            <person name="Montooth K."/>
            <person name="Mount S.M."/>
            <person name="Mu X."/>
            <person name="Myers E."/>
            <person name="Negre B."/>
            <person name="Newfeld S."/>
            <person name="Nielsen R."/>
            <person name="Noor M.A."/>
            <person name="O'Grady P."/>
            <person name="Pachter L."/>
            <person name="Papaceit M."/>
            <person name="Parisi M.J."/>
            <person name="Parisi M."/>
            <person name="Parts L."/>
            <person name="Pedersen J.S."/>
            <person name="Pesole G."/>
            <person name="Phillippy A.M."/>
            <person name="Ponting C.P."/>
            <person name="Pop M."/>
            <person name="Porcelli D."/>
            <person name="Powell J.R."/>
            <person name="Prohaska S."/>
            <person name="Pruitt K."/>
            <person name="Puig M."/>
            <person name="Quesneville H."/>
            <person name="Ram K.R."/>
            <person name="Rand D."/>
            <person name="Rasmussen M.D."/>
            <person name="Reed L.K."/>
            <person name="Reenan R."/>
            <person name="Reily A."/>
            <person name="Remington K.A."/>
            <person name="Rieger T.T."/>
            <person name="Ritchie M.G."/>
            <person name="Robin C."/>
            <person name="Rogers Y.H."/>
            <person name="Rohde C."/>
            <person name="Rozas J."/>
            <person name="Rubenfield M.J."/>
            <person name="Ruiz A."/>
            <person name="Russo S."/>
            <person name="Salzberg S.L."/>
            <person name="Sanchez-Gracia A."/>
            <person name="Saranga D.J."/>
            <person name="Sato H."/>
            <person name="Schaeffer S.W."/>
            <person name="Schatz M.C."/>
            <person name="Schlenke T."/>
            <person name="Schwartz R."/>
            <person name="Segarra C."/>
            <person name="Singh R.S."/>
            <person name="Sirot L."/>
            <person name="Sirota M."/>
            <person name="Sisneros N.B."/>
            <person name="Smith C.D."/>
            <person name="Smith T.F."/>
            <person name="Spieth J."/>
            <person name="Stage D.E."/>
            <person name="Stark A."/>
            <person name="Stephan W."/>
            <person name="Strausberg R.L."/>
            <person name="Strempel S."/>
            <person name="Sturgill D."/>
            <person name="Sutton G."/>
            <person name="Sutton G.G."/>
            <person name="Tao W."/>
            <person name="Teichmann S."/>
            <person name="Tobari Y.N."/>
            <person name="Tomimura Y."/>
            <person name="Tsolas J.M."/>
            <person name="Valente V.L."/>
            <person name="Venter E."/>
            <person name="Venter J.C."/>
            <person name="Vicario S."/>
            <person name="Vieira F.G."/>
            <person name="Vilella A.J."/>
            <person name="Villasante A."/>
            <person name="Walenz B."/>
            <person name="Wang J."/>
            <person name="Wasserman M."/>
            <person name="Watts T."/>
            <person name="Wilson D."/>
            <person name="Wilson R.K."/>
            <person name="Wing R.A."/>
            <person name="Wolfner M.F."/>
            <person name="Wong A."/>
            <person name="Wong G.K."/>
            <person name="Wu C.I."/>
            <person name="Wu G."/>
            <person name="Yamamoto D."/>
            <person name="Yang H.P."/>
            <person name="Yang S.P."/>
            <person name="Yorke J.A."/>
            <person name="Yoshida K."/>
            <person name="Zdobnov E."/>
            <person name="Zhang P."/>
            <person name="Zhang Y."/>
            <person name="Zimin A.V."/>
            <person name="Baldwin J."/>
            <person name="Abdouelleil A."/>
            <person name="Abdulkadir J."/>
            <person name="Abebe A."/>
            <person name="Abera B."/>
            <person name="Abreu J."/>
            <person name="Acer S.C."/>
            <person name="Aftuck L."/>
            <person name="Alexander A."/>
            <person name="An P."/>
            <person name="Anderson E."/>
            <person name="Anderson S."/>
            <person name="Arachi H."/>
            <person name="Azer M."/>
            <person name="Bachantsang P."/>
            <person name="Barry A."/>
            <person name="Bayul T."/>
            <person name="Berlin A."/>
            <person name="Bessette D."/>
            <person name="Bloom T."/>
            <person name="Blye J."/>
            <person name="Boguslavskiy L."/>
            <person name="Bonnet C."/>
            <person name="Boukhgalter B."/>
            <person name="Bourzgui I."/>
            <person name="Brown A."/>
            <person name="Cahill P."/>
            <person name="Channer S."/>
            <person name="Cheshatsang Y."/>
            <person name="Chuda L."/>
            <person name="Citroen M."/>
            <person name="Collymore A."/>
            <person name="Cooke P."/>
            <person name="Costello M."/>
            <person name="D'Aco K."/>
            <person name="Daza R."/>
            <person name="De Haan G."/>
            <person name="DeGray S."/>
            <person name="DeMaso C."/>
            <person name="Dhargay N."/>
            <person name="Dooley K."/>
            <person name="Dooley E."/>
            <person name="Doricent M."/>
            <person name="Dorje P."/>
            <person name="Dorjee K."/>
            <person name="Dupes A."/>
            <person name="Elong R."/>
            <person name="Falk J."/>
            <person name="Farina A."/>
            <person name="Faro S."/>
            <person name="Ferguson D."/>
            <person name="Fisher S."/>
            <person name="Foley C.D."/>
            <person name="Franke A."/>
            <person name="Friedrich D."/>
            <person name="Gadbois L."/>
            <person name="Gearin G."/>
            <person name="Gearin C.R."/>
            <person name="Giannoukos G."/>
            <person name="Goode T."/>
            <person name="Graham J."/>
            <person name="Grandbois E."/>
            <person name="Grewal S."/>
            <person name="Gyaltsen K."/>
            <person name="Hafez N."/>
            <person name="Hagos B."/>
            <person name="Hall J."/>
            <person name="Henson C."/>
            <person name="Hollinger A."/>
            <person name="Honan T."/>
            <person name="Huard M.D."/>
            <person name="Hughes L."/>
            <person name="Hurhula B."/>
            <person name="Husby M.E."/>
            <person name="Kamat A."/>
            <person name="Kanga B."/>
            <person name="Kashin S."/>
            <person name="Khazanovich D."/>
            <person name="Kisner P."/>
            <person name="Lance K."/>
            <person name="Lara M."/>
            <person name="Lee W."/>
            <person name="Lennon N."/>
            <person name="Letendre F."/>
            <person name="LeVine R."/>
            <person name="Lipovsky A."/>
            <person name="Liu X."/>
            <person name="Liu J."/>
            <person name="Liu S."/>
            <person name="Lokyitsang T."/>
            <person name="Lokyitsang Y."/>
            <person name="Lubonja R."/>
            <person name="Lui A."/>
            <person name="MacDonald P."/>
            <person name="Magnisalis V."/>
            <person name="Maru K."/>
            <person name="Matthews C."/>
            <person name="McCusker W."/>
            <person name="McDonough S."/>
            <person name="Mehta T."/>
            <person name="Meldrim J."/>
            <person name="Meneus L."/>
            <person name="Mihai O."/>
            <person name="Mihalev A."/>
            <person name="Mihova T."/>
            <person name="Mittelman R."/>
            <person name="Mlenga V."/>
            <person name="Montmayeur A."/>
            <person name="Mulrain L."/>
            <person name="Navidi A."/>
            <person name="Naylor J."/>
            <person name="Negash T."/>
            <person name="Nguyen T."/>
            <person name="Nguyen N."/>
            <person name="Nicol R."/>
            <person name="Norbu C."/>
            <person name="Norbu N."/>
            <person name="Novod N."/>
            <person name="O'Neill B."/>
            <person name="Osman S."/>
            <person name="Markiewicz E."/>
            <person name="Oyono O.L."/>
            <person name="Patti C."/>
            <person name="Phunkhang P."/>
            <person name="Pierre F."/>
            <person name="Priest M."/>
            <person name="Raghuraman S."/>
            <person name="Rege F."/>
            <person name="Reyes R."/>
            <person name="Rise C."/>
            <person name="Rogov P."/>
            <person name="Ross K."/>
            <person name="Ryan E."/>
            <person name="Settipalli S."/>
            <person name="Shea T."/>
            <person name="Sherpa N."/>
            <person name="Shi L."/>
            <person name="Shih D."/>
            <person name="Sparrow T."/>
            <person name="Spaulding J."/>
            <person name="Stalker J."/>
            <person name="Stange-Thomann N."/>
            <person name="Stavropoulos S."/>
            <person name="Stone C."/>
            <person name="Strader C."/>
            <person name="Tesfaye S."/>
            <person name="Thomson T."/>
            <person name="Thoulutsang Y."/>
            <person name="Thoulutsang D."/>
            <person name="Topham K."/>
            <person name="Topping I."/>
            <person name="Tsamla T."/>
            <person name="Vassiliev H."/>
            <person name="Vo A."/>
            <person name="Wangchuk T."/>
            <person name="Wangdi T."/>
            <person name="Weiand M."/>
            <person name="Wilkinson J."/>
            <person name="Wilson A."/>
            <person name="Yadav S."/>
            <person name="Young G."/>
            <person name="Yu Q."/>
            <person name="Zembek L."/>
            <person name="Zhong D."/>
            <person name="Zimmer A."/>
            <person name="Zwirko Z."/>
            <person name="Jaffe D.B."/>
            <person name="Alvarez P."/>
            <person name="Brockman W."/>
            <person name="Butler J."/>
            <person name="Chin C."/>
            <person name="Gnerre S."/>
            <person name="Grabherr M."/>
            <person name="Kleber M."/>
            <person name="Mauceli E."/>
            <person name="MacCallum I."/>
        </authorList>
    </citation>
    <scope>NUCLEOTIDE SEQUENCE [LARGE SCALE GENOMIC DNA]</scope>
    <source>
        <strain evidence="2">Tucson 15287-2541.00</strain>
    </source>
</reference>
<dbReference type="Proteomes" id="UP000001070">
    <property type="component" value="Unassembled WGS sequence"/>
</dbReference>
<dbReference type="GO" id="GO:0008525">
    <property type="term" value="F:phosphatidylcholine transporter activity"/>
    <property type="evidence" value="ECO:0007669"/>
    <property type="project" value="EnsemblMetazoa"/>
</dbReference>
<dbReference type="GO" id="GO:0042157">
    <property type="term" value="P:lipoprotein metabolic process"/>
    <property type="evidence" value="ECO:0007669"/>
    <property type="project" value="EnsemblMetazoa"/>
</dbReference>
<dbReference type="STRING" id="7222.B4K2R5"/>
<dbReference type="GO" id="GO:0048813">
    <property type="term" value="P:dendrite morphogenesis"/>
    <property type="evidence" value="ECO:0007669"/>
    <property type="project" value="EnsemblMetazoa"/>
</dbReference>
<proteinExistence type="predicted"/>
<dbReference type="GO" id="GO:0035149">
    <property type="term" value="P:lumen formation, open tracheal system"/>
    <property type="evidence" value="ECO:0007669"/>
    <property type="project" value="EnsemblMetazoa"/>
</dbReference>
<dbReference type="eggNOG" id="KOG4337">
    <property type="taxonomic scope" value="Eukaryota"/>
</dbReference>
<dbReference type="EMBL" id="CH919768">
    <property type="protein sequence ID" value="EDW05068.1"/>
    <property type="molecule type" value="Genomic_DNA"/>
</dbReference>
<name>B4K2R5_DROGR</name>
<evidence type="ECO:0000313" key="1">
    <source>
        <dbReference type="EMBL" id="EDW05068.1"/>
    </source>
</evidence>
<evidence type="ECO:0000313" key="2">
    <source>
        <dbReference type="Proteomes" id="UP000001070"/>
    </source>
</evidence>
<dbReference type="OrthoDB" id="5865932at2759"/>
<dbReference type="AlphaFoldDB" id="B4K2R5"/>
<dbReference type="InParanoid" id="B4K2R5"/>
<dbReference type="HOGENOM" id="CLU_1908850_0_0_1"/>
<accession>B4K2R5</accession>
<gene>
    <name evidence="1" type="primary">Dgri\GH23199</name>
    <name evidence="1" type="ORF">Dgri_GH23199</name>
</gene>
<dbReference type="GO" id="GO:0008039">
    <property type="term" value="P:synaptic target recognition"/>
    <property type="evidence" value="ECO:0007669"/>
    <property type="project" value="EnsemblMetazoa"/>
</dbReference>
<keyword evidence="2" id="KW-1185">Reference proteome</keyword>
<protein>
    <submittedName>
        <fullName evidence="1">GH23199</fullName>
    </submittedName>
</protein>